<keyword evidence="3" id="KW-1185">Reference proteome</keyword>
<proteinExistence type="predicted"/>
<dbReference type="Proteomes" id="UP000309992">
    <property type="component" value="Unassembled WGS sequence"/>
</dbReference>
<organism evidence="2 3">
    <name type="scientific">Prauserella endophytica</name>
    <dbReference type="NCBI Taxonomy" id="1592324"/>
    <lineage>
        <taxon>Bacteria</taxon>
        <taxon>Bacillati</taxon>
        <taxon>Actinomycetota</taxon>
        <taxon>Actinomycetes</taxon>
        <taxon>Pseudonocardiales</taxon>
        <taxon>Pseudonocardiaceae</taxon>
        <taxon>Prauserella</taxon>
        <taxon>Prauserella coralliicola group</taxon>
    </lineage>
</organism>
<name>A0ABY2S8Y6_9PSEU</name>
<protein>
    <submittedName>
        <fullName evidence="2">Uncharacterized protein</fullName>
    </submittedName>
</protein>
<evidence type="ECO:0000313" key="3">
    <source>
        <dbReference type="Proteomes" id="UP000309992"/>
    </source>
</evidence>
<reference evidence="2 3" key="1">
    <citation type="journal article" date="2015" name="Antonie Van Leeuwenhoek">
        <title>Prauserella endophytica sp. nov., an endophytic actinobacterium isolated from Tamarix taklamakanensis.</title>
        <authorList>
            <person name="Liu J.M."/>
            <person name="Habden X."/>
            <person name="Guo L."/>
            <person name="Tuo L."/>
            <person name="Jiang Z.K."/>
            <person name="Liu S.W."/>
            <person name="Liu X.F."/>
            <person name="Chen L."/>
            <person name="Li R.F."/>
            <person name="Zhang Y.Q."/>
            <person name="Sun C.H."/>
        </authorList>
    </citation>
    <scope>NUCLEOTIDE SEQUENCE [LARGE SCALE GENOMIC DNA]</scope>
    <source>
        <strain evidence="2 3">CGMCC 4.7182</strain>
    </source>
</reference>
<accession>A0ABY2S8Y6</accession>
<comment type="caution">
    <text evidence="2">The sequence shown here is derived from an EMBL/GenBank/DDBJ whole genome shotgun (WGS) entry which is preliminary data.</text>
</comment>
<evidence type="ECO:0000313" key="2">
    <source>
        <dbReference type="EMBL" id="TKG71759.1"/>
    </source>
</evidence>
<dbReference type="RefSeq" id="WP_113641582.1">
    <property type="nucleotide sequence ID" value="NZ_SWMS01000004.1"/>
</dbReference>
<feature type="region of interest" description="Disordered" evidence="1">
    <location>
        <begin position="1"/>
        <end position="59"/>
    </location>
</feature>
<gene>
    <name evidence="2" type="ORF">FCN18_09670</name>
</gene>
<dbReference type="EMBL" id="SWMS01000004">
    <property type="protein sequence ID" value="TKG71759.1"/>
    <property type="molecule type" value="Genomic_DNA"/>
</dbReference>
<sequence>MKHRQNDYEGTAAGVPEPDPPEGGPNKDESTIDPADVAPGLGGTGKTRPTSTDEEEPDR</sequence>
<evidence type="ECO:0000256" key="1">
    <source>
        <dbReference type="SAM" id="MobiDB-lite"/>
    </source>
</evidence>